<comment type="caution">
    <text evidence="4">The sequence shown here is derived from an EMBL/GenBank/DDBJ whole genome shotgun (WGS) entry which is preliminary data.</text>
</comment>
<name>A0A7C4KYM8_9CHLR</name>
<dbReference type="PANTHER" id="PTHR11986">
    <property type="entry name" value="AMINOTRANSFERASE CLASS III"/>
    <property type="match status" value="1"/>
</dbReference>
<keyword evidence="4" id="KW-0808">Transferase</keyword>
<dbReference type="InterPro" id="IPR015421">
    <property type="entry name" value="PyrdxlP-dep_Trfase_major"/>
</dbReference>
<dbReference type="GO" id="GO:0033094">
    <property type="term" value="F:putrescine--2-oxoglutarate transaminase activity"/>
    <property type="evidence" value="ECO:0007669"/>
    <property type="project" value="TreeGrafter"/>
</dbReference>
<keyword evidence="4" id="KW-0032">Aminotransferase</keyword>
<evidence type="ECO:0000256" key="3">
    <source>
        <dbReference type="RuleBase" id="RU003560"/>
    </source>
</evidence>
<comment type="cofactor">
    <cofactor evidence="1">
        <name>pyridoxal 5'-phosphate</name>
        <dbReference type="ChEBI" id="CHEBI:597326"/>
    </cofactor>
</comment>
<dbReference type="InterPro" id="IPR015424">
    <property type="entry name" value="PyrdxlP-dep_Trfase"/>
</dbReference>
<evidence type="ECO:0000256" key="1">
    <source>
        <dbReference type="ARBA" id="ARBA00001933"/>
    </source>
</evidence>
<proteinExistence type="inferred from homology"/>
<reference evidence="4" key="1">
    <citation type="journal article" date="2020" name="mSystems">
        <title>Genome- and Community-Level Interaction Insights into Carbon Utilization and Element Cycling Functions of Hydrothermarchaeota in Hydrothermal Sediment.</title>
        <authorList>
            <person name="Zhou Z."/>
            <person name="Liu Y."/>
            <person name="Xu W."/>
            <person name="Pan J."/>
            <person name="Luo Z.H."/>
            <person name="Li M."/>
        </authorList>
    </citation>
    <scope>NUCLEOTIDE SEQUENCE [LARGE SCALE GENOMIC DNA]</scope>
    <source>
        <strain evidence="4">SpSt-556</strain>
    </source>
</reference>
<sequence length="452" mass="49791">MNSAYDWAVEYSNRWLSIIRQSEVTEDVAKWIIEESKNNFAEHFNKGWLEYRKSVTEAGDWAMTEWSGKGAQFQDVLGRKFIDCLGGYGMMDLGWGHPEVVAAVKAQLERSPMPSQELIDPLRGVLARILAEILPGDIKYCFFCASGTEAIEGSLKLAKMYTRKPGFITALKGFHGKTLGSLSVMGKSDYRQPPGILYGGPVYHVPFGDAEAVERQLDICEKVGVEIAAVIMEPIQGEAGAIVPPDDFWPRIREATRKHGVLLIADEVQTGLGRTGKLWGVDHWDVKPDIVALAKSLGGGVMPISTFASTEEIWQVMMYPNPFIHTTTTGGGALACSAAIAAINVTLREKLWEVAAEKGDYLIPKLNQLAQRFPDIFDRITGKGLLIGMHFKDSATGYKVAAGLFKRGVLVAGTLISSTTIRIEPPLIITYEEINEVLNRLEDTLREIERGG</sequence>
<comment type="similarity">
    <text evidence="3">Belongs to the class-III pyridoxal-phosphate-dependent aminotransferase family.</text>
</comment>
<dbReference type="GO" id="GO:0042802">
    <property type="term" value="F:identical protein binding"/>
    <property type="evidence" value="ECO:0007669"/>
    <property type="project" value="TreeGrafter"/>
</dbReference>
<dbReference type="FunFam" id="3.40.640.10:FF:000004">
    <property type="entry name" value="Acetylornithine aminotransferase"/>
    <property type="match status" value="1"/>
</dbReference>
<dbReference type="Pfam" id="PF00202">
    <property type="entry name" value="Aminotran_3"/>
    <property type="match status" value="1"/>
</dbReference>
<dbReference type="GO" id="GO:0009447">
    <property type="term" value="P:putrescine catabolic process"/>
    <property type="evidence" value="ECO:0007669"/>
    <property type="project" value="TreeGrafter"/>
</dbReference>
<organism evidence="4">
    <name type="scientific">Bellilinea caldifistulae</name>
    <dbReference type="NCBI Taxonomy" id="360411"/>
    <lineage>
        <taxon>Bacteria</taxon>
        <taxon>Bacillati</taxon>
        <taxon>Chloroflexota</taxon>
        <taxon>Anaerolineae</taxon>
        <taxon>Anaerolineales</taxon>
        <taxon>Anaerolineaceae</taxon>
        <taxon>Bellilinea</taxon>
    </lineage>
</organism>
<keyword evidence="2 3" id="KW-0663">Pyridoxal phosphate</keyword>
<evidence type="ECO:0000256" key="2">
    <source>
        <dbReference type="ARBA" id="ARBA00022898"/>
    </source>
</evidence>
<dbReference type="AlphaFoldDB" id="A0A7C4KYM8"/>
<dbReference type="InterPro" id="IPR049704">
    <property type="entry name" value="Aminotrans_3_PPA_site"/>
</dbReference>
<dbReference type="InterPro" id="IPR005814">
    <property type="entry name" value="Aminotrans_3"/>
</dbReference>
<gene>
    <name evidence="4" type="ORF">ENT17_03880</name>
</gene>
<dbReference type="GO" id="GO:0030170">
    <property type="term" value="F:pyridoxal phosphate binding"/>
    <property type="evidence" value="ECO:0007669"/>
    <property type="project" value="InterPro"/>
</dbReference>
<accession>A0A7C4KYM8</accession>
<dbReference type="CDD" id="cd00610">
    <property type="entry name" value="OAT_like"/>
    <property type="match status" value="1"/>
</dbReference>
<dbReference type="SUPFAM" id="SSF53383">
    <property type="entry name" value="PLP-dependent transferases"/>
    <property type="match status" value="1"/>
</dbReference>
<dbReference type="Gene3D" id="3.40.640.10">
    <property type="entry name" value="Type I PLP-dependent aspartate aminotransferase-like (Major domain)"/>
    <property type="match status" value="1"/>
</dbReference>
<dbReference type="PIRSF" id="PIRSF000521">
    <property type="entry name" value="Transaminase_4ab_Lys_Orn"/>
    <property type="match status" value="1"/>
</dbReference>
<dbReference type="InterPro" id="IPR050103">
    <property type="entry name" value="Class-III_PLP-dep_AT"/>
</dbReference>
<dbReference type="Gene3D" id="3.90.1150.10">
    <property type="entry name" value="Aspartate Aminotransferase, domain 1"/>
    <property type="match status" value="1"/>
</dbReference>
<dbReference type="PANTHER" id="PTHR11986:SF112">
    <property type="entry name" value="PUTRESCINE AMINOTRANSFERASE"/>
    <property type="match status" value="1"/>
</dbReference>
<evidence type="ECO:0000313" key="4">
    <source>
        <dbReference type="EMBL" id="HGS86736.1"/>
    </source>
</evidence>
<protein>
    <submittedName>
        <fullName evidence="4">Aminotransferase class III-fold pyridoxal phosphate-dependent enzyme</fullName>
    </submittedName>
</protein>
<dbReference type="PROSITE" id="PS00600">
    <property type="entry name" value="AA_TRANSFER_CLASS_3"/>
    <property type="match status" value="1"/>
</dbReference>
<dbReference type="EMBL" id="DSXR01000048">
    <property type="protein sequence ID" value="HGS86736.1"/>
    <property type="molecule type" value="Genomic_DNA"/>
</dbReference>
<dbReference type="InterPro" id="IPR015422">
    <property type="entry name" value="PyrdxlP-dep_Trfase_small"/>
</dbReference>